<accession>A0ABN7ZA38</accession>
<dbReference type="Gene3D" id="3.10.450.50">
    <property type="match status" value="1"/>
</dbReference>
<evidence type="ECO:0000256" key="1">
    <source>
        <dbReference type="SAM" id="SignalP"/>
    </source>
</evidence>
<proteinExistence type="predicted"/>
<keyword evidence="4" id="KW-1185">Reference proteome</keyword>
<dbReference type="InterPro" id="IPR027843">
    <property type="entry name" value="DUF4440"/>
</dbReference>
<feature type="signal peptide" evidence="1">
    <location>
        <begin position="1"/>
        <end position="27"/>
    </location>
</feature>
<evidence type="ECO:0000313" key="4">
    <source>
        <dbReference type="Proteomes" id="UP000706525"/>
    </source>
</evidence>
<name>A0ABN7ZA38_9BURK</name>
<gene>
    <name evidence="3" type="ORF">LMG32289_05199</name>
</gene>
<keyword evidence="1" id="KW-0732">Signal</keyword>
<reference evidence="3 4" key="1">
    <citation type="submission" date="2021-08" db="EMBL/GenBank/DDBJ databases">
        <authorList>
            <person name="Peeters C."/>
        </authorList>
    </citation>
    <scope>NUCLEOTIDE SEQUENCE [LARGE SCALE GENOMIC DNA]</scope>
    <source>
        <strain evidence="3 4">LMG 32289</strain>
    </source>
</reference>
<dbReference type="RefSeq" id="WP_223993636.1">
    <property type="nucleotide sequence ID" value="NZ_CAJZAG010000011.1"/>
</dbReference>
<dbReference type="EMBL" id="CAJZAG010000011">
    <property type="protein sequence ID" value="CAG9182807.1"/>
    <property type="molecule type" value="Genomic_DNA"/>
</dbReference>
<comment type="caution">
    <text evidence="3">The sequence shown here is derived from an EMBL/GenBank/DDBJ whole genome shotgun (WGS) entry which is preliminary data.</text>
</comment>
<dbReference type="Pfam" id="PF14534">
    <property type="entry name" value="DUF4440"/>
    <property type="match status" value="1"/>
</dbReference>
<feature type="chain" id="PRO_5046333847" description="DUF4440 domain-containing protein" evidence="1">
    <location>
        <begin position="28"/>
        <end position="150"/>
    </location>
</feature>
<evidence type="ECO:0000313" key="3">
    <source>
        <dbReference type="EMBL" id="CAG9182807.1"/>
    </source>
</evidence>
<feature type="domain" description="DUF4440" evidence="2">
    <location>
        <begin position="35"/>
        <end position="141"/>
    </location>
</feature>
<evidence type="ECO:0000259" key="2">
    <source>
        <dbReference type="Pfam" id="PF14534"/>
    </source>
</evidence>
<organism evidence="3 4">
    <name type="scientific">Cupriavidus pampae</name>
    <dbReference type="NCBI Taxonomy" id="659251"/>
    <lineage>
        <taxon>Bacteria</taxon>
        <taxon>Pseudomonadati</taxon>
        <taxon>Pseudomonadota</taxon>
        <taxon>Betaproteobacteria</taxon>
        <taxon>Burkholderiales</taxon>
        <taxon>Burkholderiaceae</taxon>
        <taxon>Cupriavidus</taxon>
    </lineage>
</organism>
<dbReference type="InterPro" id="IPR032710">
    <property type="entry name" value="NTF2-like_dom_sf"/>
</dbReference>
<protein>
    <recommendedName>
        <fullName evidence="2">DUF4440 domain-containing protein</fullName>
    </recommendedName>
</protein>
<dbReference type="SUPFAM" id="SSF54427">
    <property type="entry name" value="NTF2-like"/>
    <property type="match status" value="1"/>
</dbReference>
<sequence length="150" mass="15613">MSRLTAAVTATLSAAVLFIAISAPVHAQSADTQAVTAVAEKLRVAMVDPDQATLSGLVADSLSYGHSGGRLDTKSSFIGDLLDKKSDFVSIAITDQTVSVSGDVAVVRHTLSGETLDSGKQGTVLLKVLQVWQKQGGHWKLLARQAVKAA</sequence>
<dbReference type="Proteomes" id="UP000706525">
    <property type="component" value="Unassembled WGS sequence"/>
</dbReference>